<evidence type="ECO:0000256" key="8">
    <source>
        <dbReference type="ARBA" id="ARBA00022777"/>
    </source>
</evidence>
<evidence type="ECO:0000256" key="5">
    <source>
        <dbReference type="ARBA" id="ARBA00022553"/>
    </source>
</evidence>
<evidence type="ECO:0000256" key="2">
    <source>
        <dbReference type="ARBA" id="ARBA00004651"/>
    </source>
</evidence>
<dbReference type="SMART" id="SM00387">
    <property type="entry name" value="HATPase_c"/>
    <property type="match status" value="1"/>
</dbReference>
<dbReference type="PANTHER" id="PTHR34220:SF7">
    <property type="entry name" value="SENSOR HISTIDINE KINASE YPDA"/>
    <property type="match status" value="1"/>
</dbReference>
<dbReference type="Proteomes" id="UP000426246">
    <property type="component" value="Chromosome"/>
</dbReference>
<proteinExistence type="predicted"/>
<feature type="transmembrane region" description="Helical" evidence="12">
    <location>
        <begin position="52"/>
        <end position="72"/>
    </location>
</feature>
<dbReference type="PANTHER" id="PTHR34220">
    <property type="entry name" value="SENSOR HISTIDINE KINASE YPDA"/>
    <property type="match status" value="1"/>
</dbReference>
<dbReference type="Gene3D" id="3.30.565.10">
    <property type="entry name" value="Histidine kinase-like ATPase, C-terminal domain"/>
    <property type="match status" value="1"/>
</dbReference>
<keyword evidence="12" id="KW-0812">Transmembrane</keyword>
<dbReference type="Pfam" id="PF06580">
    <property type="entry name" value="His_kinase"/>
    <property type="match status" value="1"/>
</dbReference>
<evidence type="ECO:0000256" key="10">
    <source>
        <dbReference type="ARBA" id="ARBA00023012"/>
    </source>
</evidence>
<dbReference type="Pfam" id="PF02518">
    <property type="entry name" value="HATPase_c"/>
    <property type="match status" value="1"/>
</dbReference>
<keyword evidence="9" id="KW-0067">ATP-binding</keyword>
<dbReference type="SUPFAM" id="SSF158472">
    <property type="entry name" value="HAMP domain-like"/>
    <property type="match status" value="1"/>
</dbReference>
<keyword evidence="12" id="KW-1133">Transmembrane helix</keyword>
<protein>
    <recommendedName>
        <fullName evidence="3">histidine kinase</fullName>
        <ecNumber evidence="3">2.7.13.3</ecNumber>
    </recommendedName>
</protein>
<feature type="domain" description="HAMP" evidence="14">
    <location>
        <begin position="333"/>
        <end position="385"/>
    </location>
</feature>
<comment type="subcellular location">
    <subcellularLocation>
        <location evidence="2">Cell membrane</location>
        <topology evidence="2">Multi-pass membrane protein</topology>
    </subcellularLocation>
</comment>
<keyword evidence="10" id="KW-0902">Two-component regulatory system</keyword>
<dbReference type="Gene3D" id="6.10.340.10">
    <property type="match status" value="1"/>
</dbReference>
<reference evidence="16" key="1">
    <citation type="submission" date="2018-11" db="EMBL/GenBank/DDBJ databases">
        <title>Complete genome sequence of Paenibacillus sp. ML311-T8.</title>
        <authorList>
            <person name="Nam Y.-D."/>
            <person name="Kang J."/>
            <person name="Chung W.-H."/>
            <person name="Park Y.S."/>
        </authorList>
    </citation>
    <scope>NUCLEOTIDE SEQUENCE [LARGE SCALE GENOMIC DNA]</scope>
    <source>
        <strain evidence="16">ML311-T8</strain>
    </source>
</reference>
<dbReference type="InterPro" id="IPR036890">
    <property type="entry name" value="HATPase_C_sf"/>
</dbReference>
<keyword evidence="6" id="KW-0808">Transferase</keyword>
<evidence type="ECO:0000259" key="13">
    <source>
        <dbReference type="PROSITE" id="PS50109"/>
    </source>
</evidence>
<accession>A0A6B8RFP8</accession>
<evidence type="ECO:0000259" key="14">
    <source>
        <dbReference type="PROSITE" id="PS50885"/>
    </source>
</evidence>
<dbReference type="KEGG" id="ppsc:EHS13_05080"/>
<dbReference type="GO" id="GO:0005524">
    <property type="term" value="F:ATP binding"/>
    <property type="evidence" value="ECO:0007669"/>
    <property type="project" value="UniProtKB-KW"/>
</dbReference>
<dbReference type="EC" id="2.7.13.3" evidence="3"/>
<dbReference type="SUPFAM" id="SSF55874">
    <property type="entry name" value="ATPase domain of HSP90 chaperone/DNA topoisomerase II/histidine kinase"/>
    <property type="match status" value="1"/>
</dbReference>
<dbReference type="PROSITE" id="PS50885">
    <property type="entry name" value="HAMP"/>
    <property type="match status" value="1"/>
</dbReference>
<feature type="domain" description="Histidine kinase" evidence="13">
    <location>
        <begin position="497"/>
        <end position="590"/>
    </location>
</feature>
<dbReference type="InterPro" id="IPR010559">
    <property type="entry name" value="Sig_transdc_His_kin_internal"/>
</dbReference>
<evidence type="ECO:0000313" key="16">
    <source>
        <dbReference type="Proteomes" id="UP000426246"/>
    </source>
</evidence>
<dbReference type="EMBL" id="CP034235">
    <property type="protein sequence ID" value="QGQ94322.1"/>
    <property type="molecule type" value="Genomic_DNA"/>
</dbReference>
<dbReference type="InterPro" id="IPR003594">
    <property type="entry name" value="HATPase_dom"/>
</dbReference>
<dbReference type="CDD" id="cd06225">
    <property type="entry name" value="HAMP"/>
    <property type="match status" value="1"/>
</dbReference>
<dbReference type="GO" id="GO:0005886">
    <property type="term" value="C:plasma membrane"/>
    <property type="evidence" value="ECO:0007669"/>
    <property type="project" value="UniProtKB-SubCell"/>
</dbReference>
<keyword evidence="16" id="KW-1185">Reference proteome</keyword>
<name>A0A6B8RFP8_9BACL</name>
<feature type="transmembrane region" description="Helical" evidence="12">
    <location>
        <begin position="309"/>
        <end position="332"/>
    </location>
</feature>
<evidence type="ECO:0000256" key="7">
    <source>
        <dbReference type="ARBA" id="ARBA00022741"/>
    </source>
</evidence>
<feature type="transmembrane region" description="Helical" evidence="12">
    <location>
        <begin position="21"/>
        <end position="40"/>
    </location>
</feature>
<dbReference type="PROSITE" id="PS50109">
    <property type="entry name" value="HIS_KIN"/>
    <property type="match status" value="1"/>
</dbReference>
<evidence type="ECO:0000256" key="12">
    <source>
        <dbReference type="SAM" id="Phobius"/>
    </source>
</evidence>
<comment type="catalytic activity">
    <reaction evidence="1">
        <text>ATP + protein L-histidine = ADP + protein N-phospho-L-histidine.</text>
        <dbReference type="EC" id="2.7.13.3"/>
    </reaction>
</comment>
<dbReference type="GO" id="GO:0000155">
    <property type="term" value="F:phosphorelay sensor kinase activity"/>
    <property type="evidence" value="ECO:0007669"/>
    <property type="project" value="InterPro"/>
</dbReference>
<keyword evidence="7" id="KW-0547">Nucleotide-binding</keyword>
<evidence type="ECO:0000256" key="9">
    <source>
        <dbReference type="ARBA" id="ARBA00022840"/>
    </source>
</evidence>
<sequence>MSNKNIEKRGRVHYNYYRFEVIVLVFKIINLLFAPIVKLLRMIRTKLLLKMIIVYSLLTVIPLTLVTGISYLNSQKIIEKKIADSANRTLIETVDKIEGILQVMEKVLDDLANDQVVKTLLKNDYDKITYPMTEARRHETESTLKETLNLQLSGDSIEEAFINSIYIFNNTEKYYTTETNGKVQYYDALKVLPYDKEGRPQWAFFMDNSQIICSIEIIDNVTGKLGFIAIMLNPDKVRQLYAGYPENTFYVTNDFNLILSASNLEEVGSLFTDYSKPETILNRRVSKDTGFIYISMVSTEDLNKEIKGLAYFSSTITLITWFVVLLLTILILKHITNPLRRLSRLMRKAEKEHFELIQGVKTEDEVGQLCHSYNRLITEFQYLIQEVYKMEVLNKEAELKLIKMQINPHFLYNTLETISALSVSDAGKESIPQITQLMAKIFRFSITPGGDYVPMETEIEFANAYLQLQKFRFKERLSWKIDLPDEFKRVKIPKLILQPIIENAVIHGIRHSSIKGMIILRVYDMDYDLMIEVEDNGPGFDNEGQSGGLGTGLHNVDSRIRLLYGETYGISILKSDENGTVVLLRMPIQMNGELISNENHDSR</sequence>
<evidence type="ECO:0000256" key="6">
    <source>
        <dbReference type="ARBA" id="ARBA00022679"/>
    </source>
</evidence>
<organism evidence="15 16">
    <name type="scientific">Paenibacillus psychroresistens</name>
    <dbReference type="NCBI Taxonomy" id="1778678"/>
    <lineage>
        <taxon>Bacteria</taxon>
        <taxon>Bacillati</taxon>
        <taxon>Bacillota</taxon>
        <taxon>Bacilli</taxon>
        <taxon>Bacillales</taxon>
        <taxon>Paenibacillaceae</taxon>
        <taxon>Paenibacillus</taxon>
    </lineage>
</organism>
<evidence type="ECO:0000256" key="4">
    <source>
        <dbReference type="ARBA" id="ARBA00022475"/>
    </source>
</evidence>
<keyword evidence="11 12" id="KW-0472">Membrane</keyword>
<dbReference type="InterPro" id="IPR003660">
    <property type="entry name" value="HAMP_dom"/>
</dbReference>
<evidence type="ECO:0000256" key="11">
    <source>
        <dbReference type="ARBA" id="ARBA00023136"/>
    </source>
</evidence>
<gene>
    <name evidence="15" type="ORF">EHS13_05080</name>
</gene>
<keyword evidence="4" id="KW-1003">Cell membrane</keyword>
<dbReference type="InterPro" id="IPR005467">
    <property type="entry name" value="His_kinase_dom"/>
</dbReference>
<evidence type="ECO:0000256" key="1">
    <source>
        <dbReference type="ARBA" id="ARBA00000085"/>
    </source>
</evidence>
<evidence type="ECO:0000313" key="15">
    <source>
        <dbReference type="EMBL" id="QGQ94322.1"/>
    </source>
</evidence>
<keyword evidence="8 15" id="KW-0418">Kinase</keyword>
<evidence type="ECO:0000256" key="3">
    <source>
        <dbReference type="ARBA" id="ARBA00012438"/>
    </source>
</evidence>
<dbReference type="InterPro" id="IPR050640">
    <property type="entry name" value="Bact_2-comp_sensor_kinase"/>
</dbReference>
<dbReference type="AlphaFoldDB" id="A0A6B8RFP8"/>
<keyword evidence="5" id="KW-0597">Phosphoprotein</keyword>